<evidence type="ECO:0000256" key="6">
    <source>
        <dbReference type="ARBA" id="ARBA00021569"/>
    </source>
</evidence>
<evidence type="ECO:0000256" key="11">
    <source>
        <dbReference type="ARBA" id="ARBA00022723"/>
    </source>
</evidence>
<feature type="region of interest" description="Disordered" evidence="16">
    <location>
        <begin position="327"/>
        <end position="348"/>
    </location>
</feature>
<comment type="catalytic activity">
    <reaction evidence="15">
        <text>5-phospho-alpha-D-ribose 1-diphosphate + nicotinate + ATP + H2O = nicotinate beta-D-ribonucleotide + ADP + phosphate + diphosphate</text>
        <dbReference type="Rhea" id="RHEA:36163"/>
        <dbReference type="ChEBI" id="CHEBI:15377"/>
        <dbReference type="ChEBI" id="CHEBI:30616"/>
        <dbReference type="ChEBI" id="CHEBI:32544"/>
        <dbReference type="ChEBI" id="CHEBI:33019"/>
        <dbReference type="ChEBI" id="CHEBI:43474"/>
        <dbReference type="ChEBI" id="CHEBI:57502"/>
        <dbReference type="ChEBI" id="CHEBI:58017"/>
        <dbReference type="ChEBI" id="CHEBI:456216"/>
        <dbReference type="EC" id="6.3.4.21"/>
    </reaction>
</comment>
<dbReference type="Proteomes" id="UP001177744">
    <property type="component" value="Unassembled WGS sequence"/>
</dbReference>
<feature type="region of interest" description="Disordered" evidence="16">
    <location>
        <begin position="753"/>
        <end position="811"/>
    </location>
</feature>
<feature type="compositionally biased region" description="Pro residues" evidence="16">
    <location>
        <begin position="652"/>
        <end position="664"/>
    </location>
</feature>
<evidence type="ECO:0000256" key="15">
    <source>
        <dbReference type="ARBA" id="ARBA00048668"/>
    </source>
</evidence>
<dbReference type="SUPFAM" id="SSF54675">
    <property type="entry name" value="Nicotinate/Quinolinate PRTase N-terminal domain-like"/>
    <property type="match status" value="1"/>
</dbReference>
<keyword evidence="13" id="KW-0464">Manganese</keyword>
<evidence type="ECO:0000259" key="17">
    <source>
        <dbReference type="Pfam" id="PF17767"/>
    </source>
</evidence>
<evidence type="ECO:0000256" key="10">
    <source>
        <dbReference type="ARBA" id="ARBA00022679"/>
    </source>
</evidence>
<keyword evidence="10" id="KW-0808">Transferase</keyword>
<evidence type="ECO:0000256" key="9">
    <source>
        <dbReference type="ARBA" id="ARBA00022642"/>
    </source>
</evidence>
<evidence type="ECO:0000256" key="2">
    <source>
        <dbReference type="ARBA" id="ARBA00001946"/>
    </source>
</evidence>
<dbReference type="InterPro" id="IPR013785">
    <property type="entry name" value="Aldolase_TIM"/>
</dbReference>
<name>A0AA40LGJ1_CNENI</name>
<feature type="compositionally biased region" description="Low complexity" evidence="16">
    <location>
        <begin position="775"/>
        <end position="794"/>
    </location>
</feature>
<evidence type="ECO:0000256" key="5">
    <source>
        <dbReference type="ARBA" id="ARBA00013236"/>
    </source>
</evidence>
<feature type="compositionally biased region" description="Pro residues" evidence="16">
    <location>
        <begin position="762"/>
        <end position="774"/>
    </location>
</feature>
<comment type="function">
    <text evidence="14">Catalyzes the first step in the biosynthesis of NAD from nicotinic acid, the ATP-dependent synthesis of beta-nicotinate D-ribonucleotide from nicotinate and 5-phospho-D-ribose 1-phosphate. Helps prevent cellular oxidative stress via its role in NAD biosynthesis.</text>
</comment>
<feature type="domain" description="Nicotinate phosphoribosyltransferase N-terminal" evidence="17">
    <location>
        <begin position="16"/>
        <end position="75"/>
    </location>
</feature>
<keyword evidence="11" id="KW-0479">Metal-binding</keyword>
<evidence type="ECO:0000256" key="3">
    <source>
        <dbReference type="ARBA" id="ARBA00004952"/>
    </source>
</evidence>
<keyword evidence="12" id="KW-0460">Magnesium</keyword>
<dbReference type="GO" id="GO:0046872">
    <property type="term" value="F:metal ion binding"/>
    <property type="evidence" value="ECO:0007669"/>
    <property type="project" value="UniProtKB-KW"/>
</dbReference>
<proteinExistence type="inferred from homology"/>
<dbReference type="GO" id="GO:0004516">
    <property type="term" value="F:nicotinate phosphoribosyltransferase activity"/>
    <property type="evidence" value="ECO:0007669"/>
    <property type="project" value="UniProtKB-EC"/>
</dbReference>
<dbReference type="FunFam" id="3.20.20.70:FF:000155">
    <property type="entry name" value="Nicotinate phosphoribosyltransferase"/>
    <property type="match status" value="1"/>
</dbReference>
<keyword evidence="8" id="KW-0436">Ligase</keyword>
<organism evidence="19 20">
    <name type="scientific">Cnephaeus nilssonii</name>
    <name type="common">Northern bat</name>
    <name type="synonym">Eptesicus nilssonii</name>
    <dbReference type="NCBI Taxonomy" id="3371016"/>
    <lineage>
        <taxon>Eukaryota</taxon>
        <taxon>Metazoa</taxon>
        <taxon>Chordata</taxon>
        <taxon>Craniata</taxon>
        <taxon>Vertebrata</taxon>
        <taxon>Euteleostomi</taxon>
        <taxon>Mammalia</taxon>
        <taxon>Eutheria</taxon>
        <taxon>Laurasiatheria</taxon>
        <taxon>Chiroptera</taxon>
        <taxon>Yangochiroptera</taxon>
        <taxon>Vespertilionidae</taxon>
        <taxon>Cnephaeus</taxon>
    </lineage>
</organism>
<dbReference type="InterPro" id="IPR007229">
    <property type="entry name" value="Nic_PRibTrfase-Fam"/>
</dbReference>
<feature type="compositionally biased region" description="Basic and acidic residues" evidence="16">
    <location>
        <begin position="612"/>
        <end position="631"/>
    </location>
</feature>
<evidence type="ECO:0000313" key="20">
    <source>
        <dbReference type="Proteomes" id="UP001177744"/>
    </source>
</evidence>
<sequence length="811" mass="85541">MAAEQDPEGRAAARPLLTDLYQVTMALGYWRAGRARDPAEFELFFRQCPFGGAFVLAAGLRDCVRFLRAFHLRDAGTTALLAARDSPRQGPPTRQARPTRDRPGGGPRQALNCAPMSPSVEETVPPGEPTLAALLPQPTRAFVPPDVQFLASVLPPDTDPAFFEHLRALDCSGVTVRALPEGSLAFPGVPLLQVSGPLLVVQLLETPLLCLVSYARWAPHPLPPAGVTQEDLDFREAGPSGCGRGCVRPGPSSMGASLGLQEGAGCGAFVSLTLVPCPLAPHSLIATNAARLRLIAGPEKRLLEMGLRRAQGPDGGLTASTYSYLGGEAGEGREGGQRRTPSLRPPLKTQHCPMPALGFDGSSNMLAGQLRGVPVVGTLAHSFVTSFSGTEVPPDPMLAPAAGQGPRVDLATRVEAWLERVCAHLGLGVQDPHPGERAAFVAYALAFPRAFQGLLDTYSVRRSGLPNFLAVALALGELGYRAVGVRLDSGDLLQQAQEIRALFRTAAAQFQAPWLESVPIAVSNNIDEKELARLTQQVGRGGAAAEGGQRSGRHWHWHQRGHLPPPAFPGLRLQGRDGDWGPWGAGCGHRGLGRRAQRSQHPVPAAGVRGRPASDEADRGPREADLAREQGRLPAPGLLMVRPHTSGSPSTPQDPPSFLVPPKTPVTGSPLLDLLQLAEEPAPQAGQELRVWPRGAREACTVRPAHVEPLLRLWVQRGQLCEPLPSLAESRAFAQRSLSRLSPAHRRLELPAGYQVGGAPSPAAPRAPSAPGPPSVASSPPAGGAVGAAAGPGAEAERRSLRVRAPGAARS</sequence>
<keyword evidence="7" id="KW-0597">Phosphoprotein</keyword>
<feature type="domain" description="Nicotinate phosphoribosyltransferase C-terminal" evidence="18">
    <location>
        <begin position="668"/>
        <end position="756"/>
    </location>
</feature>
<evidence type="ECO:0000256" key="1">
    <source>
        <dbReference type="ARBA" id="ARBA00001936"/>
    </source>
</evidence>
<dbReference type="AlphaFoldDB" id="A0AA40LGJ1"/>
<gene>
    <name evidence="19" type="ORF">QTO34_007506</name>
</gene>
<feature type="compositionally biased region" description="Basic residues" evidence="16">
    <location>
        <begin position="551"/>
        <end position="561"/>
    </location>
</feature>
<dbReference type="InterPro" id="IPR040727">
    <property type="entry name" value="NAPRTase_N"/>
</dbReference>
<dbReference type="InterPro" id="IPR036068">
    <property type="entry name" value="Nicotinate_pribotase-like_C"/>
</dbReference>
<accession>A0AA40LGJ1</accession>
<dbReference type="Gene3D" id="3.20.20.70">
    <property type="entry name" value="Aldolase class I"/>
    <property type="match status" value="3"/>
</dbReference>
<dbReference type="GO" id="GO:0016740">
    <property type="term" value="F:transferase activity"/>
    <property type="evidence" value="ECO:0007669"/>
    <property type="project" value="UniProtKB-KW"/>
</dbReference>
<feature type="region of interest" description="Disordered" evidence="16">
    <location>
        <begin position="81"/>
        <end position="109"/>
    </location>
</feature>
<dbReference type="Pfam" id="PF17767">
    <property type="entry name" value="NAPRTase_N"/>
    <property type="match status" value="2"/>
</dbReference>
<keyword evidence="20" id="KW-1185">Reference proteome</keyword>
<keyword evidence="9" id="KW-0662">Pyridine nucleotide biosynthesis</keyword>
<dbReference type="Gene3D" id="3.20.140.10">
    <property type="entry name" value="nicotinate phosphoribosyltransferase"/>
    <property type="match status" value="3"/>
</dbReference>
<evidence type="ECO:0000256" key="16">
    <source>
        <dbReference type="SAM" id="MobiDB-lite"/>
    </source>
</evidence>
<dbReference type="GO" id="GO:0005829">
    <property type="term" value="C:cytosol"/>
    <property type="evidence" value="ECO:0007669"/>
    <property type="project" value="TreeGrafter"/>
</dbReference>
<dbReference type="SUPFAM" id="SSF51690">
    <property type="entry name" value="Nicotinate/Quinolinate PRTase C-terminal domain-like"/>
    <property type="match status" value="2"/>
</dbReference>
<comment type="cofactor">
    <cofactor evidence="1">
        <name>Mn(2+)</name>
        <dbReference type="ChEBI" id="CHEBI:29035"/>
    </cofactor>
</comment>
<protein>
    <recommendedName>
        <fullName evidence="6">Nicotinate phosphoribosyltransferase</fullName>
        <ecNumber evidence="5">6.3.4.21</ecNumber>
    </recommendedName>
</protein>
<dbReference type="PANTHER" id="PTHR11098">
    <property type="entry name" value="NICOTINATE PHOSPHORIBOSYLTRANSFERASE"/>
    <property type="match status" value="1"/>
</dbReference>
<evidence type="ECO:0000256" key="8">
    <source>
        <dbReference type="ARBA" id="ARBA00022598"/>
    </source>
</evidence>
<comment type="caution">
    <text evidence="19">The sequence shown here is derived from an EMBL/GenBank/DDBJ whole genome shotgun (WGS) entry which is preliminary data.</text>
</comment>
<feature type="region of interest" description="Disordered" evidence="16">
    <location>
        <begin position="591"/>
        <end position="665"/>
    </location>
</feature>
<evidence type="ECO:0000256" key="12">
    <source>
        <dbReference type="ARBA" id="ARBA00022842"/>
    </source>
</evidence>
<feature type="domain" description="Nicotinate phosphoribosyltransferase N-terminal" evidence="17">
    <location>
        <begin position="144"/>
        <end position="213"/>
    </location>
</feature>
<evidence type="ECO:0000313" key="19">
    <source>
        <dbReference type="EMBL" id="KAK1331830.1"/>
    </source>
</evidence>
<evidence type="ECO:0000256" key="4">
    <source>
        <dbReference type="ARBA" id="ARBA00010897"/>
    </source>
</evidence>
<dbReference type="EMBL" id="JAULJE010000019">
    <property type="protein sequence ID" value="KAK1331830.1"/>
    <property type="molecule type" value="Genomic_DNA"/>
</dbReference>
<comment type="cofactor">
    <cofactor evidence="2">
        <name>Mg(2+)</name>
        <dbReference type="ChEBI" id="CHEBI:18420"/>
    </cofactor>
</comment>
<comment type="similarity">
    <text evidence="4">Belongs to the NAPRTase family.</text>
</comment>
<dbReference type="EC" id="6.3.4.21" evidence="5"/>
<reference evidence="19" key="1">
    <citation type="submission" date="2023-06" db="EMBL/GenBank/DDBJ databases">
        <title>Reference genome for the Northern bat (Eptesicus nilssonii), a most northern bat species.</title>
        <authorList>
            <person name="Laine V.N."/>
            <person name="Pulliainen A.T."/>
            <person name="Lilley T.M."/>
        </authorList>
    </citation>
    <scope>NUCLEOTIDE SEQUENCE</scope>
    <source>
        <strain evidence="19">BLF_Eptnil</strain>
        <tissue evidence="19">Kidney</tissue>
    </source>
</reference>
<evidence type="ECO:0000256" key="7">
    <source>
        <dbReference type="ARBA" id="ARBA00022553"/>
    </source>
</evidence>
<evidence type="ECO:0000259" key="18">
    <source>
        <dbReference type="Pfam" id="PF17956"/>
    </source>
</evidence>
<dbReference type="GO" id="GO:0034355">
    <property type="term" value="P:NAD+ biosynthetic process via the salvage pathway"/>
    <property type="evidence" value="ECO:0007669"/>
    <property type="project" value="TreeGrafter"/>
</dbReference>
<evidence type="ECO:0000256" key="13">
    <source>
        <dbReference type="ARBA" id="ARBA00023211"/>
    </source>
</evidence>
<dbReference type="Pfam" id="PF17956">
    <property type="entry name" value="NAPRTase_C"/>
    <property type="match status" value="1"/>
</dbReference>
<feature type="region of interest" description="Disordered" evidence="16">
    <location>
        <begin position="540"/>
        <end position="562"/>
    </location>
</feature>
<comment type="pathway">
    <text evidence="3">Cofactor biosynthesis; NAD(+) biosynthesis; nicotinate D-ribonucleotide from nicotinate: step 1/1.</text>
</comment>
<evidence type="ECO:0000256" key="14">
    <source>
        <dbReference type="ARBA" id="ARBA00023426"/>
    </source>
</evidence>
<dbReference type="PANTHER" id="PTHR11098:SF1">
    <property type="entry name" value="NICOTINATE PHOSPHORIBOSYLTRANSFERASE"/>
    <property type="match status" value="1"/>
</dbReference>
<dbReference type="InterPro" id="IPR041619">
    <property type="entry name" value="NAPRTase_C"/>
</dbReference>